<dbReference type="OrthoDB" id="10062874at2759"/>
<protein>
    <recommendedName>
        <fullName evidence="1">Phage tail collar domain-containing protein</fullName>
    </recommendedName>
</protein>
<accession>A0A814TEM6</accession>
<dbReference type="AlphaFoldDB" id="A0A814TEM6"/>
<dbReference type="Proteomes" id="UP000663829">
    <property type="component" value="Unassembled WGS sequence"/>
</dbReference>
<evidence type="ECO:0000313" key="4">
    <source>
        <dbReference type="Proteomes" id="UP000663829"/>
    </source>
</evidence>
<dbReference type="InterPro" id="IPR037053">
    <property type="entry name" value="Phage_tail_collar_dom_sf"/>
</dbReference>
<proteinExistence type="predicted"/>
<evidence type="ECO:0000313" key="2">
    <source>
        <dbReference type="EMBL" id="CAF1158511.1"/>
    </source>
</evidence>
<dbReference type="InterPro" id="IPR011083">
    <property type="entry name" value="Phage_tail_collar_dom"/>
</dbReference>
<evidence type="ECO:0000259" key="1">
    <source>
        <dbReference type="Pfam" id="PF07484"/>
    </source>
</evidence>
<keyword evidence="4" id="KW-1185">Reference proteome</keyword>
<dbReference type="SUPFAM" id="SSF88874">
    <property type="entry name" value="Receptor-binding domain of short tail fibre protein gp12"/>
    <property type="match status" value="1"/>
</dbReference>
<dbReference type="Proteomes" id="UP000681722">
    <property type="component" value="Unassembled WGS sequence"/>
</dbReference>
<sequence length="599" mass="65661">MHHTDISLADGKLFTVNITTNSTSRNDPSFATAVVNTQILTIFHHQGAQVYVYGAFSNENENEKTPEKWIFYYVPVMAPTQSDMNNDTWISVVNGEIRLKLMLGNSEVQELARKAIVNNDKNAHLVMQKIRNGDYEIEIAFYFAGFKQVTTNFISITSDQLKNVLSKTSADGGNTNAQYIHRNQASKFVGNYMTNVKKMIYLENTNTNLSLLTNGLEEQFISLLQQGMNSAQQTQLDAALFDQVWSSSDLNPDRLTSELSKLFTYNDTETKRRNDTNTYFDLNKQSLQSTSNSHTAHGGGGVSIFGLGSIGGSGGSTTTNTNSLQDMLMQTNHDIYSLTEIQRLLSQQQSEFHWNGEKFVPKSFNVYKLVDLTDRVQVAILSKQLIADKTNGAIIRSINPVSTPTVYANKPSTFLTGVIQLYSVGGIPPYPWLLCDGTAVSRVRYQRLFSVIGTSYGVGDGLTTFNLPDFRGRFPLGVDQSSLVVINAGKIGGRGGTYSTLAAGSHSHSYYDPGHNHGGHTGTSAYSGGTMTMHTPKGGRGSDHGFHSHYIASDKTRISINTGGDHSHSIVGQSGAVGGGRAFSILNPYQTVNYIIYSD</sequence>
<organism evidence="2 4">
    <name type="scientific">Didymodactylos carnosus</name>
    <dbReference type="NCBI Taxonomy" id="1234261"/>
    <lineage>
        <taxon>Eukaryota</taxon>
        <taxon>Metazoa</taxon>
        <taxon>Spiralia</taxon>
        <taxon>Gnathifera</taxon>
        <taxon>Rotifera</taxon>
        <taxon>Eurotatoria</taxon>
        <taxon>Bdelloidea</taxon>
        <taxon>Philodinida</taxon>
        <taxon>Philodinidae</taxon>
        <taxon>Didymodactylos</taxon>
    </lineage>
</organism>
<gene>
    <name evidence="2" type="ORF">GPM918_LOCUS21552</name>
    <name evidence="3" type="ORF">SRO942_LOCUS21549</name>
</gene>
<name>A0A814TEM6_9BILA</name>
<dbReference type="EMBL" id="CAJOBC010007120">
    <property type="protein sequence ID" value="CAF3921895.1"/>
    <property type="molecule type" value="Genomic_DNA"/>
</dbReference>
<dbReference type="Gene3D" id="3.90.1340.10">
    <property type="entry name" value="Phage tail collar domain"/>
    <property type="match status" value="1"/>
</dbReference>
<feature type="domain" description="Phage tail collar" evidence="1">
    <location>
        <begin position="425"/>
        <end position="475"/>
    </location>
</feature>
<dbReference type="Pfam" id="PF07484">
    <property type="entry name" value="Collar"/>
    <property type="match status" value="1"/>
</dbReference>
<comment type="caution">
    <text evidence="2">The sequence shown here is derived from an EMBL/GenBank/DDBJ whole genome shotgun (WGS) entry which is preliminary data.</text>
</comment>
<reference evidence="2" key="1">
    <citation type="submission" date="2021-02" db="EMBL/GenBank/DDBJ databases">
        <authorList>
            <person name="Nowell W R."/>
        </authorList>
    </citation>
    <scope>NUCLEOTIDE SEQUENCE</scope>
</reference>
<dbReference type="EMBL" id="CAJNOQ010007121">
    <property type="protein sequence ID" value="CAF1158511.1"/>
    <property type="molecule type" value="Genomic_DNA"/>
</dbReference>
<evidence type="ECO:0000313" key="3">
    <source>
        <dbReference type="EMBL" id="CAF3921895.1"/>
    </source>
</evidence>